<dbReference type="InterPro" id="IPR036291">
    <property type="entry name" value="NAD(P)-bd_dom_sf"/>
</dbReference>
<comment type="similarity">
    <text evidence="4">Belongs to the D-isomer specific 2-hydroxyacid dehydrogenase family.</text>
</comment>
<keyword evidence="3" id="KW-0520">NAD</keyword>
<evidence type="ECO:0000313" key="7">
    <source>
        <dbReference type="EMBL" id="SNS12090.1"/>
    </source>
</evidence>
<evidence type="ECO:0000256" key="1">
    <source>
        <dbReference type="ARBA" id="ARBA00022857"/>
    </source>
</evidence>
<dbReference type="GO" id="GO:0051287">
    <property type="term" value="F:NAD binding"/>
    <property type="evidence" value="ECO:0007669"/>
    <property type="project" value="InterPro"/>
</dbReference>
<evidence type="ECO:0000313" key="8">
    <source>
        <dbReference type="Proteomes" id="UP000198281"/>
    </source>
</evidence>
<dbReference type="SUPFAM" id="SSF51735">
    <property type="entry name" value="NAD(P)-binding Rossmann-fold domains"/>
    <property type="match status" value="1"/>
</dbReference>
<evidence type="ECO:0000259" key="6">
    <source>
        <dbReference type="Pfam" id="PF02826"/>
    </source>
</evidence>
<dbReference type="SUPFAM" id="SSF52283">
    <property type="entry name" value="Formate/glycerate dehydrogenase catalytic domain-like"/>
    <property type="match status" value="1"/>
</dbReference>
<dbReference type="Proteomes" id="UP000198281">
    <property type="component" value="Unassembled WGS sequence"/>
</dbReference>
<feature type="domain" description="D-isomer specific 2-hydroxyacid dehydrogenase catalytic" evidence="5">
    <location>
        <begin position="42"/>
        <end position="308"/>
    </location>
</feature>
<keyword evidence="2 4" id="KW-0560">Oxidoreductase</keyword>
<dbReference type="PANTHER" id="PTHR10996">
    <property type="entry name" value="2-HYDROXYACID DEHYDROGENASE-RELATED"/>
    <property type="match status" value="1"/>
</dbReference>
<dbReference type="Pfam" id="PF00389">
    <property type="entry name" value="2-Hacid_dh"/>
    <property type="match status" value="1"/>
</dbReference>
<dbReference type="EMBL" id="FZOS01000001">
    <property type="protein sequence ID" value="SNS12090.1"/>
    <property type="molecule type" value="Genomic_DNA"/>
</dbReference>
<reference evidence="8" key="1">
    <citation type="submission" date="2017-06" db="EMBL/GenBank/DDBJ databases">
        <authorList>
            <person name="Varghese N."/>
            <person name="Submissions S."/>
        </authorList>
    </citation>
    <scope>NUCLEOTIDE SEQUENCE [LARGE SCALE GENOMIC DNA]</scope>
    <source>
        <strain evidence="8">LNB2</strain>
    </source>
</reference>
<dbReference type="GO" id="GO:0030267">
    <property type="term" value="F:glyoxylate reductase (NADPH) activity"/>
    <property type="evidence" value="ECO:0007669"/>
    <property type="project" value="TreeGrafter"/>
</dbReference>
<dbReference type="FunFam" id="3.40.50.720:FF:000213">
    <property type="entry name" value="Putative 2-hydroxyacid dehydrogenase"/>
    <property type="match status" value="1"/>
</dbReference>
<protein>
    <submittedName>
        <fullName evidence="7">Lactate dehydrogenase</fullName>
    </submittedName>
</protein>
<evidence type="ECO:0000256" key="3">
    <source>
        <dbReference type="ARBA" id="ARBA00023027"/>
    </source>
</evidence>
<dbReference type="RefSeq" id="WP_089217929.1">
    <property type="nucleotide sequence ID" value="NZ_FZOS01000001.1"/>
</dbReference>
<proteinExistence type="inferred from homology"/>
<name>A0A239BW12_9SPHN</name>
<evidence type="ECO:0000256" key="4">
    <source>
        <dbReference type="RuleBase" id="RU003719"/>
    </source>
</evidence>
<dbReference type="GO" id="GO:0016618">
    <property type="term" value="F:hydroxypyruvate reductase [NAD(P)H] activity"/>
    <property type="evidence" value="ECO:0007669"/>
    <property type="project" value="TreeGrafter"/>
</dbReference>
<dbReference type="AlphaFoldDB" id="A0A239BW12"/>
<dbReference type="Gene3D" id="3.40.50.720">
    <property type="entry name" value="NAD(P)-binding Rossmann-like Domain"/>
    <property type="match status" value="2"/>
</dbReference>
<accession>A0A239BW12</accession>
<dbReference type="GO" id="GO:0005829">
    <property type="term" value="C:cytosol"/>
    <property type="evidence" value="ECO:0007669"/>
    <property type="project" value="TreeGrafter"/>
</dbReference>
<feature type="domain" description="D-isomer specific 2-hydroxyacid dehydrogenase NAD-binding" evidence="6">
    <location>
        <begin position="113"/>
        <end position="285"/>
    </location>
</feature>
<dbReference type="InterPro" id="IPR006139">
    <property type="entry name" value="D-isomer_2_OHA_DH_cat_dom"/>
</dbReference>
<organism evidence="7 8">
    <name type="scientific">Edaphosphingomonas laterariae</name>
    <dbReference type="NCBI Taxonomy" id="861865"/>
    <lineage>
        <taxon>Bacteria</taxon>
        <taxon>Pseudomonadati</taxon>
        <taxon>Pseudomonadota</taxon>
        <taxon>Alphaproteobacteria</taxon>
        <taxon>Sphingomonadales</taxon>
        <taxon>Rhizorhabdaceae</taxon>
        <taxon>Edaphosphingomonas</taxon>
    </lineage>
</organism>
<gene>
    <name evidence="7" type="ORF">SAMN06295912_101437</name>
</gene>
<keyword evidence="1" id="KW-0521">NADP</keyword>
<dbReference type="PANTHER" id="PTHR10996:SF178">
    <property type="entry name" value="2-HYDROXYACID DEHYDROGENASE YGL185C-RELATED"/>
    <property type="match status" value="1"/>
</dbReference>
<evidence type="ECO:0000259" key="5">
    <source>
        <dbReference type="Pfam" id="PF00389"/>
    </source>
</evidence>
<keyword evidence="8" id="KW-1185">Reference proteome</keyword>
<sequence length="310" mass="32664">MSEGKPRVLMLTEPLAAPVSAMAGGAFEIVGPWTVDGPWEAHLARHGAGITAAISSSIDNFDAHLLALLPDLKHISVFGAGMDGVDLAVAEQRGIAVTSGGAIHSGEVADHAVGMMIAARRRLVESDAWVRQGQWQGEARFPPTVSLRRQKVGIIGLGHIGMAIAERAQVFSPDIAWWGPRDKPAPWPRKESLHALAEWADILFVAARADDASRGLVDGRVIEALGAGGLLINISRGFVVDEQALIAALRDGRLGQAALDVFDPEPTVAARWADVPNTLLSPHNAGVTTDAIMALCAHAVQTVKDALARG</sequence>
<dbReference type="InterPro" id="IPR050223">
    <property type="entry name" value="D-isomer_2-hydroxyacid_DH"/>
</dbReference>
<evidence type="ECO:0000256" key="2">
    <source>
        <dbReference type="ARBA" id="ARBA00023002"/>
    </source>
</evidence>
<dbReference type="OrthoDB" id="9793626at2"/>
<dbReference type="InterPro" id="IPR006140">
    <property type="entry name" value="D-isomer_DH_NAD-bd"/>
</dbReference>
<dbReference type="Pfam" id="PF02826">
    <property type="entry name" value="2-Hacid_dh_C"/>
    <property type="match status" value="1"/>
</dbReference>